<keyword evidence="5" id="KW-1185">Reference proteome</keyword>
<dbReference type="AlphaFoldDB" id="D1B8X6"/>
<dbReference type="HOGENOM" id="CLU_013985_23_3_0"/>
<dbReference type="EMBL" id="CP001818">
    <property type="protein sequence ID" value="ACZ18729.1"/>
    <property type="molecule type" value="Genomic_DNA"/>
</dbReference>
<dbReference type="STRING" id="525903.Taci_0493"/>
<feature type="domain" description="N-acetyltransferase" evidence="3">
    <location>
        <begin position="4"/>
        <end position="148"/>
    </location>
</feature>
<dbReference type="Pfam" id="PF00583">
    <property type="entry name" value="Acetyltransf_1"/>
    <property type="match status" value="1"/>
</dbReference>
<evidence type="ECO:0000256" key="1">
    <source>
        <dbReference type="ARBA" id="ARBA00022679"/>
    </source>
</evidence>
<dbReference type="PROSITE" id="PS51186">
    <property type="entry name" value="GNAT"/>
    <property type="match status" value="1"/>
</dbReference>
<dbReference type="OrthoDB" id="5961at2"/>
<proteinExistence type="predicted"/>
<dbReference type="PANTHER" id="PTHR43420">
    <property type="entry name" value="ACETYLTRANSFERASE"/>
    <property type="match status" value="1"/>
</dbReference>
<evidence type="ECO:0000313" key="4">
    <source>
        <dbReference type="EMBL" id="ACZ18729.1"/>
    </source>
</evidence>
<dbReference type="Proteomes" id="UP000002030">
    <property type="component" value="Chromosome"/>
</dbReference>
<dbReference type="RefSeq" id="WP_012869245.1">
    <property type="nucleotide sequence ID" value="NC_013522.1"/>
</dbReference>
<reference evidence="4 5" key="1">
    <citation type="journal article" date="2009" name="Stand. Genomic Sci.">
        <title>Complete genome sequence of Thermanaerovibrio acidaminovorans type strain (Su883).</title>
        <authorList>
            <person name="Chovatia M."/>
            <person name="Sikorski J."/>
            <person name="Schroder M."/>
            <person name="Lapidus A."/>
            <person name="Nolan M."/>
            <person name="Tice H."/>
            <person name="Glavina Del Rio T."/>
            <person name="Copeland A."/>
            <person name="Cheng J.F."/>
            <person name="Lucas S."/>
            <person name="Chen F."/>
            <person name="Bruce D."/>
            <person name="Goodwin L."/>
            <person name="Pitluck S."/>
            <person name="Ivanova N."/>
            <person name="Mavromatis K."/>
            <person name="Ovchinnikova G."/>
            <person name="Pati A."/>
            <person name="Chen A."/>
            <person name="Palaniappan K."/>
            <person name="Land M."/>
            <person name="Hauser L."/>
            <person name="Chang Y.J."/>
            <person name="Jeffries C.D."/>
            <person name="Chain P."/>
            <person name="Saunders E."/>
            <person name="Detter J.C."/>
            <person name="Brettin T."/>
            <person name="Rohde M."/>
            <person name="Goker M."/>
            <person name="Spring S."/>
            <person name="Bristow J."/>
            <person name="Markowitz V."/>
            <person name="Hugenholtz P."/>
            <person name="Kyrpides N.C."/>
            <person name="Klenk H.P."/>
            <person name="Eisen J.A."/>
        </authorList>
    </citation>
    <scope>NUCLEOTIDE SEQUENCE [LARGE SCALE GENOMIC DNA]</scope>
    <source>
        <strain evidence="5">ATCC 49978 / DSM 6589 / Su883</strain>
    </source>
</reference>
<keyword evidence="2" id="KW-0012">Acyltransferase</keyword>
<dbReference type="InterPro" id="IPR016181">
    <property type="entry name" value="Acyl_CoA_acyltransferase"/>
</dbReference>
<dbReference type="CDD" id="cd04301">
    <property type="entry name" value="NAT_SF"/>
    <property type="match status" value="1"/>
</dbReference>
<dbReference type="InterPro" id="IPR050680">
    <property type="entry name" value="YpeA/RimI_acetyltransf"/>
</dbReference>
<dbReference type="SUPFAM" id="SSF55729">
    <property type="entry name" value="Acyl-CoA N-acyltransferases (Nat)"/>
    <property type="match status" value="1"/>
</dbReference>
<dbReference type="PANTHER" id="PTHR43420:SF12">
    <property type="entry name" value="N-ACETYLTRANSFERASE DOMAIN-CONTAINING PROTEIN"/>
    <property type="match status" value="1"/>
</dbReference>
<evidence type="ECO:0000259" key="3">
    <source>
        <dbReference type="PROSITE" id="PS51186"/>
    </source>
</evidence>
<organism evidence="4 5">
    <name type="scientific">Thermanaerovibrio acidaminovorans (strain ATCC 49978 / DSM 6589 / Su883)</name>
    <name type="common">Selenomonas acidaminovorans</name>
    <dbReference type="NCBI Taxonomy" id="525903"/>
    <lineage>
        <taxon>Bacteria</taxon>
        <taxon>Thermotogati</taxon>
        <taxon>Synergistota</taxon>
        <taxon>Synergistia</taxon>
        <taxon>Synergistales</taxon>
        <taxon>Synergistaceae</taxon>
        <taxon>Thermanaerovibrio</taxon>
    </lineage>
</organism>
<name>D1B8X6_THEAS</name>
<dbReference type="KEGG" id="tai:Taci_0493"/>
<accession>D1B8X6</accession>
<evidence type="ECO:0000256" key="2">
    <source>
        <dbReference type="ARBA" id="ARBA00023315"/>
    </source>
</evidence>
<evidence type="ECO:0000313" key="5">
    <source>
        <dbReference type="Proteomes" id="UP000002030"/>
    </source>
</evidence>
<protein>
    <submittedName>
        <fullName evidence="4">GCN5-related N-acetyltransferase</fullName>
    </submittedName>
</protein>
<sequence length="155" mass="17001">MIIADIRPCQAGHVPELERIDSLCGSPAWGRGPFLHHVASDAGGMVLGAFLKGELRGFLAWEMRGEEAWILRLGVHPEFRRLGLASQLICALEVLALSQGCARLCLHVRSWNHPARALYLSMGFRSMGVQEGYYSDGEAGELMTASLPLEVLEDL</sequence>
<dbReference type="Gene3D" id="3.40.630.30">
    <property type="match status" value="1"/>
</dbReference>
<dbReference type="EnsemblBacteria" id="ACZ18729">
    <property type="protein sequence ID" value="ACZ18729"/>
    <property type="gene ID" value="Taci_0493"/>
</dbReference>
<dbReference type="InterPro" id="IPR000182">
    <property type="entry name" value="GNAT_dom"/>
</dbReference>
<dbReference type="GO" id="GO:0016747">
    <property type="term" value="F:acyltransferase activity, transferring groups other than amino-acyl groups"/>
    <property type="evidence" value="ECO:0007669"/>
    <property type="project" value="InterPro"/>
</dbReference>
<keyword evidence="1" id="KW-0808">Transferase</keyword>
<gene>
    <name evidence="4" type="ordered locus">Taci_0493</name>
</gene>
<dbReference type="eggNOG" id="COG0456">
    <property type="taxonomic scope" value="Bacteria"/>
</dbReference>